<dbReference type="InterPro" id="IPR011990">
    <property type="entry name" value="TPR-like_helical_dom_sf"/>
</dbReference>
<gene>
    <name evidence="1" type="ORF">SAMN05421837_12162</name>
</gene>
<dbReference type="STRING" id="218821.SAMN05421837_12162"/>
<dbReference type="RefSeq" id="WP_086677978.1">
    <property type="nucleotide sequence ID" value="NZ_FNUJ01000021.1"/>
</dbReference>
<organism evidence="1 2">
    <name type="scientific">Amycolatopsis pretoriensis</name>
    <dbReference type="NCBI Taxonomy" id="218821"/>
    <lineage>
        <taxon>Bacteria</taxon>
        <taxon>Bacillati</taxon>
        <taxon>Actinomycetota</taxon>
        <taxon>Actinomycetes</taxon>
        <taxon>Pseudonocardiales</taxon>
        <taxon>Pseudonocardiaceae</taxon>
        <taxon>Amycolatopsis</taxon>
    </lineage>
</organism>
<sequence length="321" mass="35648">MNRARRPRPLLEPSETDVERLEAAAGALRARDYRQGGTFCKEGAETAKRASLLLRWASVPDVLRPRLCTVLADIHNLLGWIEFDAGHPFAARLRFERALEFAVEADNDNLVANIHYRLGRLHLHHDDPGRALDQFGRGDLAARRSGAHRAHALLQVNTAWAHAMTGDEATTLDALARAEDLFGAMDSWHPPQPWEAFFGSTDMAAMRGSVFTELAHRQNIRYSERAIPPLAWAIGRYGPEMARSRSLTMIMLAHNHALRDEFGPAAATTAHAIAIARHLGSVRPKDRLGPLAGTLRRRPGSRPARELLNSVTAFRVESLPK</sequence>
<evidence type="ECO:0008006" key="3">
    <source>
        <dbReference type="Google" id="ProtNLM"/>
    </source>
</evidence>
<dbReference type="SUPFAM" id="SSF48452">
    <property type="entry name" value="TPR-like"/>
    <property type="match status" value="1"/>
</dbReference>
<dbReference type="Gene3D" id="1.25.40.10">
    <property type="entry name" value="Tetratricopeptide repeat domain"/>
    <property type="match status" value="1"/>
</dbReference>
<accession>A0A1H5RLR0</accession>
<dbReference type="AlphaFoldDB" id="A0A1H5RLR0"/>
<evidence type="ECO:0000313" key="1">
    <source>
        <dbReference type="EMBL" id="SEF38431.1"/>
    </source>
</evidence>
<reference evidence="2" key="1">
    <citation type="submission" date="2016-10" db="EMBL/GenBank/DDBJ databases">
        <authorList>
            <person name="Varghese N."/>
            <person name="Submissions S."/>
        </authorList>
    </citation>
    <scope>NUCLEOTIDE SEQUENCE [LARGE SCALE GENOMIC DNA]</scope>
    <source>
        <strain evidence="2">DSM 44654</strain>
    </source>
</reference>
<protein>
    <recommendedName>
        <fullName evidence="3">Tetratricopeptide repeat-containing protein</fullName>
    </recommendedName>
</protein>
<evidence type="ECO:0000313" key="2">
    <source>
        <dbReference type="Proteomes" id="UP000198878"/>
    </source>
</evidence>
<keyword evidence="2" id="KW-1185">Reference proteome</keyword>
<dbReference type="OrthoDB" id="3213425at2"/>
<dbReference type="EMBL" id="FNUJ01000021">
    <property type="protein sequence ID" value="SEF38431.1"/>
    <property type="molecule type" value="Genomic_DNA"/>
</dbReference>
<dbReference type="Proteomes" id="UP000198878">
    <property type="component" value="Unassembled WGS sequence"/>
</dbReference>
<name>A0A1H5RLR0_9PSEU</name>
<proteinExistence type="predicted"/>